<dbReference type="Proteomes" id="UP000216024">
    <property type="component" value="Unassembled WGS sequence"/>
</dbReference>
<dbReference type="EMBL" id="NIBG01000001">
    <property type="protein sequence ID" value="PAB61113.1"/>
    <property type="molecule type" value="Genomic_DNA"/>
</dbReference>
<feature type="coiled-coil region" evidence="1">
    <location>
        <begin position="7"/>
        <end position="34"/>
    </location>
</feature>
<evidence type="ECO:0000313" key="2">
    <source>
        <dbReference type="EMBL" id="PAB61113.1"/>
    </source>
</evidence>
<organism evidence="2 3">
    <name type="scientific">Anaeromicrobium sediminis</name>
    <dbReference type="NCBI Taxonomy" id="1478221"/>
    <lineage>
        <taxon>Bacteria</taxon>
        <taxon>Bacillati</taxon>
        <taxon>Bacillota</taxon>
        <taxon>Clostridia</taxon>
        <taxon>Peptostreptococcales</taxon>
        <taxon>Thermotaleaceae</taxon>
        <taxon>Anaeromicrobium</taxon>
    </lineage>
</organism>
<dbReference type="RefSeq" id="WP_095130222.1">
    <property type="nucleotide sequence ID" value="NZ_NIBG01000001.1"/>
</dbReference>
<dbReference type="InterPro" id="IPR013324">
    <property type="entry name" value="RNA_pol_sigma_r3/r4-like"/>
</dbReference>
<proteinExistence type="predicted"/>
<comment type="caution">
    <text evidence="2">The sequence shown here is derived from an EMBL/GenBank/DDBJ whole genome shotgun (WGS) entry which is preliminary data.</text>
</comment>
<dbReference type="Pfam" id="PF07374">
    <property type="entry name" value="DUF1492"/>
    <property type="match status" value="1"/>
</dbReference>
<name>A0A267MQR1_9FIRM</name>
<dbReference type="InterPro" id="IPR010861">
    <property type="entry name" value="DUF1492"/>
</dbReference>
<gene>
    <name evidence="2" type="ORF">CCE28_01405</name>
</gene>
<protein>
    <recommendedName>
        <fullName evidence="4">RNA polymerase sigma-70 region 4 domain-containing protein</fullName>
    </recommendedName>
</protein>
<reference evidence="2 3" key="1">
    <citation type="submission" date="2017-06" db="EMBL/GenBank/DDBJ databases">
        <title>Draft genome sequence of anaerobic fermentative bacterium Anaeromicrobium sediminis DY2726D isolated from West Pacific Ocean sediments.</title>
        <authorList>
            <person name="Zeng X."/>
        </authorList>
    </citation>
    <scope>NUCLEOTIDE SEQUENCE [LARGE SCALE GENOMIC DNA]</scope>
    <source>
        <strain evidence="2 3">DY2726D</strain>
    </source>
</reference>
<sequence>MDIAYRLKCYMEMKKETEEKLAEINATLEEMYEDGEQLGGLLKYWYIDKLDKDEIAEKMEYSRRNIYNLKEKAIRKFAIRIFDIKRFYITILFPHKGS</sequence>
<evidence type="ECO:0000256" key="1">
    <source>
        <dbReference type="SAM" id="Coils"/>
    </source>
</evidence>
<evidence type="ECO:0000313" key="3">
    <source>
        <dbReference type="Proteomes" id="UP000216024"/>
    </source>
</evidence>
<dbReference type="AlphaFoldDB" id="A0A267MQR1"/>
<keyword evidence="3" id="KW-1185">Reference proteome</keyword>
<keyword evidence="1" id="KW-0175">Coiled coil</keyword>
<accession>A0A267MQR1</accession>
<dbReference type="SUPFAM" id="SSF88659">
    <property type="entry name" value="Sigma3 and sigma4 domains of RNA polymerase sigma factors"/>
    <property type="match status" value="1"/>
</dbReference>
<evidence type="ECO:0008006" key="4">
    <source>
        <dbReference type="Google" id="ProtNLM"/>
    </source>
</evidence>